<gene>
    <name evidence="23" type="primary">murE</name>
    <name evidence="21" type="synonym">murB</name>
    <name evidence="22" type="synonym">murC</name>
    <name evidence="25" type="ORF">UV56_C0017G0004</name>
</gene>
<dbReference type="PATRIC" id="fig|1618585.3.peg.224"/>
<dbReference type="EC" id="6.3.2.-" evidence="23"/>
<evidence type="ECO:0000256" key="11">
    <source>
        <dbReference type="ARBA" id="ARBA00022827"/>
    </source>
</evidence>
<evidence type="ECO:0000256" key="10">
    <source>
        <dbReference type="ARBA" id="ARBA00022741"/>
    </source>
</evidence>
<keyword evidence="18 22" id="KW-0961">Cell wall biogenesis/degradation</keyword>
<proteinExistence type="inferred from homology"/>
<evidence type="ECO:0000256" key="17">
    <source>
        <dbReference type="ARBA" id="ARBA00023306"/>
    </source>
</evidence>
<keyword evidence="13 21" id="KW-0521">NADP</keyword>
<comment type="PTM">
    <text evidence="23">Carboxylation is probably crucial for Mg(2+) binding and, consequently, for the gamma-phosphate positioning of ATP.</text>
</comment>
<dbReference type="Pfam" id="PF02875">
    <property type="entry name" value="Mur_ligase_C"/>
    <property type="match status" value="2"/>
</dbReference>
<evidence type="ECO:0000313" key="26">
    <source>
        <dbReference type="Proteomes" id="UP000034611"/>
    </source>
</evidence>
<dbReference type="InterPro" id="IPR035911">
    <property type="entry name" value="MurE/MurF_N"/>
</dbReference>
<comment type="catalytic activity">
    <reaction evidence="20 21">
        <text>UDP-N-acetyl-alpha-D-muramate + NADP(+) = UDP-N-acetyl-3-O-(1-carboxyvinyl)-alpha-D-glucosamine + NADPH + H(+)</text>
        <dbReference type="Rhea" id="RHEA:12248"/>
        <dbReference type="ChEBI" id="CHEBI:15378"/>
        <dbReference type="ChEBI" id="CHEBI:57783"/>
        <dbReference type="ChEBI" id="CHEBI:58349"/>
        <dbReference type="ChEBI" id="CHEBI:68483"/>
        <dbReference type="ChEBI" id="CHEBI:70757"/>
        <dbReference type="EC" id="1.3.1.98"/>
    </reaction>
</comment>
<dbReference type="Pfam" id="PF02873">
    <property type="entry name" value="MurB_C"/>
    <property type="match status" value="1"/>
</dbReference>
<dbReference type="HAMAP" id="MF_00208">
    <property type="entry name" value="MurE"/>
    <property type="match status" value="1"/>
</dbReference>
<evidence type="ECO:0000256" key="20">
    <source>
        <dbReference type="ARBA" id="ARBA00048914"/>
    </source>
</evidence>
<dbReference type="GO" id="GO:0000287">
    <property type="term" value="F:magnesium ion binding"/>
    <property type="evidence" value="ECO:0007669"/>
    <property type="project" value="UniProtKB-UniRule"/>
</dbReference>
<dbReference type="InterPro" id="IPR050061">
    <property type="entry name" value="MurCDEF_pg_biosynth"/>
</dbReference>
<dbReference type="EC" id="1.3.1.98" evidence="21"/>
<dbReference type="InterPro" id="IPR000713">
    <property type="entry name" value="Mur_ligase_N"/>
</dbReference>
<dbReference type="InterPro" id="IPR005758">
    <property type="entry name" value="UDP-N-AcMur_Ala_ligase_MurC"/>
</dbReference>
<dbReference type="GO" id="GO:0071555">
    <property type="term" value="P:cell wall organization"/>
    <property type="evidence" value="ECO:0007669"/>
    <property type="project" value="UniProtKB-KW"/>
</dbReference>
<dbReference type="InterPro" id="IPR036318">
    <property type="entry name" value="FAD-bd_PCMH-like_sf"/>
</dbReference>
<evidence type="ECO:0000256" key="9">
    <source>
        <dbReference type="ARBA" id="ARBA00022630"/>
    </source>
</evidence>
<evidence type="ECO:0000256" key="19">
    <source>
        <dbReference type="ARBA" id="ARBA00047833"/>
    </source>
</evidence>
<feature type="binding site" evidence="23">
    <location>
        <position position="169"/>
    </location>
    <ligand>
        <name>UDP-N-acetyl-alpha-D-muramoyl-L-alanyl-D-glutamate</name>
        <dbReference type="ChEBI" id="CHEBI:83900"/>
    </ligand>
</feature>
<comment type="function">
    <text evidence="2 22">Cell wall formation.</text>
</comment>
<dbReference type="GO" id="GO:0051301">
    <property type="term" value="P:cell division"/>
    <property type="evidence" value="ECO:0007669"/>
    <property type="project" value="UniProtKB-KW"/>
</dbReference>
<evidence type="ECO:0000256" key="6">
    <source>
        <dbReference type="ARBA" id="ARBA00022490"/>
    </source>
</evidence>
<dbReference type="GO" id="GO:0009252">
    <property type="term" value="P:peptidoglycan biosynthetic process"/>
    <property type="evidence" value="ECO:0007669"/>
    <property type="project" value="UniProtKB-UniRule"/>
</dbReference>
<organism evidence="25 26">
    <name type="scientific">Candidatus Woesebacteria bacterium GW2011_GWC1_43_10b</name>
    <dbReference type="NCBI Taxonomy" id="1618585"/>
    <lineage>
        <taxon>Bacteria</taxon>
        <taxon>Candidatus Woeseibacteriota</taxon>
    </lineage>
</organism>
<keyword evidence="11 21" id="KW-0274">FAD</keyword>
<evidence type="ECO:0000256" key="12">
    <source>
        <dbReference type="ARBA" id="ARBA00022840"/>
    </source>
</evidence>
<dbReference type="InterPro" id="IPR013221">
    <property type="entry name" value="Mur_ligase_cen"/>
</dbReference>
<keyword evidence="12 22" id="KW-0067">ATP-binding</keyword>
<dbReference type="Pfam" id="PF08245">
    <property type="entry name" value="Mur_ligase_M"/>
    <property type="match status" value="2"/>
</dbReference>
<comment type="similarity">
    <text evidence="21">Belongs to the MurB family.</text>
</comment>
<dbReference type="NCBIfam" id="TIGR01082">
    <property type="entry name" value="murC"/>
    <property type="match status" value="1"/>
</dbReference>
<evidence type="ECO:0000256" key="16">
    <source>
        <dbReference type="ARBA" id="ARBA00023002"/>
    </source>
</evidence>
<feature type="domain" description="FAD-binding PCMH-type" evidence="24">
    <location>
        <begin position="927"/>
        <end position="1090"/>
    </location>
</feature>
<evidence type="ECO:0000256" key="21">
    <source>
        <dbReference type="HAMAP-Rule" id="MF_00037"/>
    </source>
</evidence>
<dbReference type="PANTHER" id="PTHR43445">
    <property type="entry name" value="UDP-N-ACETYLMURAMATE--L-ALANINE LIGASE-RELATED"/>
    <property type="match status" value="1"/>
</dbReference>
<dbReference type="HAMAP" id="MF_00046">
    <property type="entry name" value="MurC"/>
    <property type="match status" value="1"/>
</dbReference>
<comment type="pathway">
    <text evidence="4 22">Cell wall biogenesis; peptidoglycan biosynthesis.</text>
</comment>
<reference evidence="25 26" key="1">
    <citation type="journal article" date="2015" name="Nature">
        <title>rRNA introns, odd ribosomes, and small enigmatic genomes across a large radiation of phyla.</title>
        <authorList>
            <person name="Brown C.T."/>
            <person name="Hug L.A."/>
            <person name="Thomas B.C."/>
            <person name="Sharon I."/>
            <person name="Castelle C.J."/>
            <person name="Singh A."/>
            <person name="Wilkins M.J."/>
            <person name="Williams K.H."/>
            <person name="Banfield J.F."/>
        </authorList>
    </citation>
    <scope>NUCLEOTIDE SEQUENCE [LARGE SCALE GENOMIC DNA]</scope>
</reference>
<dbReference type="NCBIfam" id="TIGR00179">
    <property type="entry name" value="murB"/>
    <property type="match status" value="1"/>
</dbReference>
<dbReference type="InterPro" id="IPR005761">
    <property type="entry name" value="UDP-N-AcMur-Glu-dNH2Pim_ligase"/>
</dbReference>
<evidence type="ECO:0000256" key="2">
    <source>
        <dbReference type="ARBA" id="ARBA00003921"/>
    </source>
</evidence>
<dbReference type="SUPFAM" id="SSF56176">
    <property type="entry name" value="FAD-binding/transporter-associated domain-like"/>
    <property type="match status" value="1"/>
</dbReference>
<dbReference type="Gene3D" id="3.90.190.20">
    <property type="entry name" value="Mur ligase, C-terminal domain"/>
    <property type="match status" value="2"/>
</dbReference>
<evidence type="ECO:0000256" key="22">
    <source>
        <dbReference type="HAMAP-Rule" id="MF_00046"/>
    </source>
</evidence>
<dbReference type="SUPFAM" id="SSF53244">
    <property type="entry name" value="MurD-like peptide ligases, peptide-binding domain"/>
    <property type="match status" value="2"/>
</dbReference>
<dbReference type="AlphaFoldDB" id="A0A0G1C4S4"/>
<feature type="binding site" evidence="22">
    <location>
        <begin position="547"/>
        <end position="553"/>
    </location>
    <ligand>
        <name>ATP</name>
        <dbReference type="ChEBI" id="CHEBI:30616"/>
    </ligand>
</feature>
<dbReference type="GO" id="GO:0008763">
    <property type="term" value="F:UDP-N-acetylmuramate-L-alanine ligase activity"/>
    <property type="evidence" value="ECO:0007669"/>
    <property type="project" value="UniProtKB-UniRule"/>
</dbReference>
<keyword evidence="14 22" id="KW-0133">Cell shape</keyword>
<dbReference type="HAMAP" id="MF_00037">
    <property type="entry name" value="MurB"/>
    <property type="match status" value="1"/>
</dbReference>
<evidence type="ECO:0000256" key="8">
    <source>
        <dbReference type="ARBA" id="ARBA00022618"/>
    </source>
</evidence>
<name>A0A0G1C4S4_9BACT</name>
<comment type="catalytic activity">
    <reaction evidence="19 22">
        <text>UDP-N-acetyl-alpha-D-muramate + L-alanine + ATP = UDP-N-acetyl-alpha-D-muramoyl-L-alanine + ADP + phosphate + H(+)</text>
        <dbReference type="Rhea" id="RHEA:23372"/>
        <dbReference type="ChEBI" id="CHEBI:15378"/>
        <dbReference type="ChEBI" id="CHEBI:30616"/>
        <dbReference type="ChEBI" id="CHEBI:43474"/>
        <dbReference type="ChEBI" id="CHEBI:57972"/>
        <dbReference type="ChEBI" id="CHEBI:70757"/>
        <dbReference type="ChEBI" id="CHEBI:83898"/>
        <dbReference type="ChEBI" id="CHEBI:456216"/>
        <dbReference type="EC" id="6.3.2.8"/>
    </reaction>
</comment>
<keyword evidence="10 22" id="KW-0547">Nucleotide-binding</keyword>
<comment type="cofactor">
    <cofactor evidence="1 21">
        <name>FAD</name>
        <dbReference type="ChEBI" id="CHEBI:57692"/>
    </cofactor>
</comment>
<dbReference type="EC" id="6.3.2.8" evidence="22"/>
<dbReference type="InterPro" id="IPR016166">
    <property type="entry name" value="FAD-bd_PCMH"/>
</dbReference>
<keyword evidence="9 21" id="KW-0285">Flavoprotein</keyword>
<dbReference type="InterPro" id="IPR004101">
    <property type="entry name" value="Mur_ligase_C"/>
</dbReference>
<dbReference type="InterPro" id="IPR016167">
    <property type="entry name" value="FAD-bd_PCMH_sub1"/>
</dbReference>
<evidence type="ECO:0000256" key="14">
    <source>
        <dbReference type="ARBA" id="ARBA00022960"/>
    </source>
</evidence>
<feature type="modified residue" description="N6-carboxylysine" evidence="23">
    <location>
        <position position="209"/>
    </location>
</feature>
<dbReference type="PROSITE" id="PS51387">
    <property type="entry name" value="FAD_PCMH"/>
    <property type="match status" value="1"/>
</dbReference>
<evidence type="ECO:0000259" key="24">
    <source>
        <dbReference type="PROSITE" id="PS51387"/>
    </source>
</evidence>
<evidence type="ECO:0000256" key="4">
    <source>
        <dbReference type="ARBA" id="ARBA00004752"/>
    </source>
</evidence>
<dbReference type="SUPFAM" id="SSF56194">
    <property type="entry name" value="Uridine diphospho-N-Acetylenolpyruvylglucosamine reductase, MurB, C-terminal domain"/>
    <property type="match status" value="1"/>
</dbReference>
<evidence type="ECO:0000256" key="13">
    <source>
        <dbReference type="ARBA" id="ARBA00022857"/>
    </source>
</evidence>
<dbReference type="UniPathway" id="UPA00219"/>
<dbReference type="GO" id="GO:0005737">
    <property type="term" value="C:cytoplasm"/>
    <property type="evidence" value="ECO:0007669"/>
    <property type="project" value="UniProtKB-SubCell"/>
</dbReference>
<dbReference type="Gene3D" id="3.30.465.10">
    <property type="match status" value="1"/>
</dbReference>
<dbReference type="Gene3D" id="3.30.43.10">
    <property type="entry name" value="Uridine Diphospho-n-acetylenolpyruvylglucosamine Reductase, domain 2"/>
    <property type="match status" value="1"/>
</dbReference>
<dbReference type="Gene3D" id="3.40.50.720">
    <property type="entry name" value="NAD(P)-binding Rossmann-like Domain"/>
    <property type="match status" value="1"/>
</dbReference>
<dbReference type="InterPro" id="IPR006094">
    <property type="entry name" value="Oxid_FAD_bind_N"/>
</dbReference>
<feature type="active site" description="Proton donor" evidence="21">
    <location>
        <position position="1120"/>
    </location>
</feature>
<dbReference type="InterPro" id="IPR036565">
    <property type="entry name" value="Mur-like_cat_sf"/>
</dbReference>
<protein>
    <recommendedName>
        <fullName evidence="21 22">Multifunctional fusion protein</fullName>
    </recommendedName>
    <domain>
        <recommendedName>
            <fullName evidence="21">UDP-N-acetylenolpyruvoylglucosamine reductase</fullName>
            <ecNumber evidence="21">1.3.1.98</ecNumber>
        </recommendedName>
        <alternativeName>
            <fullName evidence="21">UDP-N-acetylmuramate dehydrogenase</fullName>
        </alternativeName>
    </domain>
    <domain>
        <recommendedName>
            <fullName evidence="22">UDP-N-acetylmuramate--L-alanine ligase</fullName>
            <ecNumber evidence="22">6.3.2.8</ecNumber>
        </recommendedName>
        <alternativeName>
            <fullName evidence="22">UDP-N-acetylmuramoyl-L-alanine synthetase</fullName>
        </alternativeName>
    </domain>
    <domain>
        <recommendedName>
            <fullName evidence="23">UDP-N-acetylmuramyl-tripeptide synthetase</fullName>
            <ecNumber evidence="23">6.3.2.-</ecNumber>
        </recommendedName>
        <alternativeName>
            <fullName evidence="23">UDP-MurNAc-tripeptide synthetase</fullName>
        </alternativeName>
    </domain>
</protein>
<comment type="cofactor">
    <cofactor evidence="23">
        <name>Mg(2+)</name>
        <dbReference type="ChEBI" id="CHEBI:18420"/>
    </cofactor>
</comment>
<accession>A0A0G1C4S4</accession>
<keyword evidence="15 22" id="KW-0573">Peptidoglycan synthesis</keyword>
<keyword evidence="6 22" id="KW-0963">Cytoplasm</keyword>
<dbReference type="InterPro" id="IPR011601">
    <property type="entry name" value="MurB_C"/>
</dbReference>
<keyword evidence="7 22" id="KW-0436">Ligase</keyword>
<dbReference type="Pfam" id="PF01565">
    <property type="entry name" value="FAD_binding_4"/>
    <property type="match status" value="1"/>
</dbReference>
<dbReference type="GO" id="GO:0008360">
    <property type="term" value="P:regulation of cell shape"/>
    <property type="evidence" value="ECO:0007669"/>
    <property type="project" value="UniProtKB-KW"/>
</dbReference>
<keyword evidence="16 21" id="KW-0560">Oxidoreductase</keyword>
<feature type="binding site" evidence="23">
    <location>
        <position position="177"/>
    </location>
    <ligand>
        <name>UDP-N-acetyl-alpha-D-muramoyl-L-alanyl-D-glutamate</name>
        <dbReference type="ChEBI" id="CHEBI:83900"/>
    </ligand>
</feature>
<dbReference type="InterPro" id="IPR036615">
    <property type="entry name" value="Mur_ligase_C_dom_sf"/>
</dbReference>
<dbReference type="SUPFAM" id="SSF53623">
    <property type="entry name" value="MurD-like peptide ligases, catalytic domain"/>
    <property type="match status" value="2"/>
</dbReference>
<evidence type="ECO:0000256" key="5">
    <source>
        <dbReference type="ARBA" id="ARBA00005898"/>
    </source>
</evidence>
<keyword evidence="23" id="KW-0460">Magnesium</keyword>
<evidence type="ECO:0000256" key="7">
    <source>
        <dbReference type="ARBA" id="ARBA00022598"/>
    </source>
</evidence>
<feature type="active site" evidence="21">
    <location>
        <position position="1069"/>
    </location>
</feature>
<dbReference type="Pfam" id="PF01225">
    <property type="entry name" value="Mur_ligase"/>
    <property type="match status" value="2"/>
</dbReference>
<keyword evidence="8 22" id="KW-0132">Cell division</keyword>
<evidence type="ECO:0000313" key="25">
    <source>
        <dbReference type="EMBL" id="KKS80449.1"/>
    </source>
</evidence>
<feature type="binding site" evidence="23">
    <location>
        <position position="175"/>
    </location>
    <ligand>
        <name>UDP-N-acetyl-alpha-D-muramoyl-L-alanyl-D-glutamate</name>
        <dbReference type="ChEBI" id="CHEBI:83900"/>
    </ligand>
</feature>
<dbReference type="Gene3D" id="3.40.1390.10">
    <property type="entry name" value="MurE/MurF, N-terminal domain"/>
    <property type="match status" value="1"/>
</dbReference>
<dbReference type="InterPro" id="IPR003170">
    <property type="entry name" value="MurB"/>
</dbReference>
<feature type="binding site" evidence="23">
    <location>
        <position position="20"/>
    </location>
    <ligand>
        <name>UDP-N-acetyl-alpha-D-muramoyl-L-alanyl-D-glutamate</name>
        <dbReference type="ChEBI" id="CHEBI:83900"/>
    </ligand>
</feature>
<comment type="function">
    <text evidence="23">Catalyzes the addition of an amino acid to the nucleotide precursor UDP-N-acetylmuramoyl-L-alanyl-D-glutamate (UMAG) in the biosynthesis of bacterial cell-wall peptidoglycan.</text>
</comment>
<evidence type="ECO:0000256" key="1">
    <source>
        <dbReference type="ARBA" id="ARBA00001974"/>
    </source>
</evidence>
<dbReference type="InterPro" id="IPR016169">
    <property type="entry name" value="FAD-bd_PCMH_sub2"/>
</dbReference>
<evidence type="ECO:0000256" key="15">
    <source>
        <dbReference type="ARBA" id="ARBA00022984"/>
    </source>
</evidence>
<dbReference type="GO" id="GO:0008762">
    <property type="term" value="F:UDP-N-acetylmuramate dehydrogenase activity"/>
    <property type="evidence" value="ECO:0007669"/>
    <property type="project" value="UniProtKB-UniRule"/>
</dbReference>
<dbReference type="Gene3D" id="3.90.78.10">
    <property type="entry name" value="UDP-N-acetylenolpyruvoylglucosamine reductase, C-terminal domain"/>
    <property type="match status" value="1"/>
</dbReference>
<dbReference type="InterPro" id="IPR036635">
    <property type="entry name" value="MurB_C_sf"/>
</dbReference>
<dbReference type="SUPFAM" id="SSF63418">
    <property type="entry name" value="MurE/MurF N-terminal domain"/>
    <property type="match status" value="1"/>
</dbReference>
<comment type="similarity">
    <text evidence="5 23">Belongs to the MurCDEF family. MurE subfamily.</text>
</comment>
<dbReference type="PANTHER" id="PTHR43445:SF3">
    <property type="entry name" value="UDP-N-ACETYLMURAMATE--L-ALANINE LIGASE"/>
    <property type="match status" value="1"/>
</dbReference>
<comment type="subcellular location">
    <subcellularLocation>
        <location evidence="3 22">Cytoplasm</location>
    </subcellularLocation>
</comment>
<dbReference type="Gene3D" id="3.40.1190.10">
    <property type="entry name" value="Mur-like, catalytic domain"/>
    <property type="match status" value="2"/>
</dbReference>
<evidence type="ECO:0000256" key="18">
    <source>
        <dbReference type="ARBA" id="ARBA00023316"/>
    </source>
</evidence>
<keyword evidence="17 22" id="KW-0131">Cell cycle</keyword>
<dbReference type="EMBL" id="LCEY01000017">
    <property type="protein sequence ID" value="KKS80449.1"/>
    <property type="molecule type" value="Genomic_DNA"/>
</dbReference>
<evidence type="ECO:0000256" key="23">
    <source>
        <dbReference type="HAMAP-Rule" id="MF_00208"/>
    </source>
</evidence>
<dbReference type="GO" id="GO:0071949">
    <property type="term" value="F:FAD binding"/>
    <property type="evidence" value="ECO:0007669"/>
    <property type="project" value="InterPro"/>
</dbReference>
<dbReference type="Proteomes" id="UP000034611">
    <property type="component" value="Unassembled WGS sequence"/>
</dbReference>
<dbReference type="SUPFAM" id="SSF51984">
    <property type="entry name" value="MurCD N-terminal domain"/>
    <property type="match status" value="1"/>
</dbReference>
<sequence>MQLEELLQKIGNYSGITDDSRKVMKNYIFVAIRGIKNDGHDFISDALKNGAGVVVGEEEIKISIPYLKVLDSREALGKLASHFFGNPSNRLKVIGVTGTDGKTTTANLIYFMLETAGKRVGLISTLGAKIDKEEVDTGLHVTNPDPISLQKILSEFVLKGAEFAVVEVTSHGLDQKRVAGVKFDMGVLTNITREHLDYHKTFEAYVKAKSKLFAGVRISVLNKNDSSYKKIKPLIPKGIKIIEYPMALSGPLVEATNGRFPEDYNKLNTQAAIAAVRVFVDFAHTPNALQNALFELRKKVGRKGKIISVFGSAGERDRAKRSIMGEISARLADVSVFTAEDPRSEDVEGIIDQLVEGTKKVKGEPKYYRISERGEAIWFAVNKLAGSEDIVAIFGKGHEKSMAYGVKEYPWSDQEAVYEALKGRIKLVEKGFDFDRLKNVHFTGIKGVGMASLALCFDDLGIKVSGSDTNEVFVTDETLEKRKISWRVGFSGKNVSRKCDLLITTGAHGGLTNPEVLEAKKRGIATITHAEGLAKIGAGKEVIAVSGVGGKSTTSSIISHLLEKAGLEPSFAIGVGNIFPLGTPGKFNSKGKHFICEADEFAISPGINDNPRFSLLSPKILVATNIEHDHPDIYPRLSDTKETFKEFFKKVPEDGWLVVNVDNKNIRDVISDVDVPKATYGFSPDADWKIFDVSYSPGSTLFSLIHRGDIVKNMKINIPGQYNVQNATAAFVVATLLGISPKKVKDGLNSFVGVKRRFEFVGEVGGMLIYDDYAHHPLEIKAVLKAARQWFPDRRVVAVFQPHTYSRTKALFGQFAESFKGANVSAFMDIYSSAREKKDPNVSSERLAQETKKYVKNSYYIGSHKEATYWLKKNLRSGDLLLTLGAGDIFYLHEDLLGKTKAINEPKSIFGDKVLSQEPLENHTTLGLGGPASFFIKADSEDELISIVKKANSLGVKNMVIGDGSDLLVSEKGFPGLVIKNNIQGIKTSNYKFMVKCGTSLQSLVDRSIMEGCQGMEKMTGIPGTVGGAVYGNAGAYGQVVSDNLTRVRAFDGKKVRWVPKKLCQFGYRESIFKKNKWVLLEVEFLFKSKVSPAQLKKEAADTLTLRLKKYKPGLKCPGSFFKNIEVKDLTREQLIKIPKEKIVYGKIPAGYLLEEVGAKGKRLGKILIADFHANLFINTGGGNPTDFYKLAKTYTKKVEEKFGIKLEPEVQLVGFSQNV</sequence>
<evidence type="ECO:0000256" key="3">
    <source>
        <dbReference type="ARBA" id="ARBA00004496"/>
    </source>
</evidence>
<comment type="caution">
    <text evidence="25">The sequence shown here is derived from an EMBL/GenBank/DDBJ whole genome shotgun (WGS) entry which is preliminary data.</text>
</comment>
<feature type="active site" evidence="21">
    <location>
        <position position="1210"/>
    </location>
</feature>
<dbReference type="GO" id="GO:0005524">
    <property type="term" value="F:ATP binding"/>
    <property type="evidence" value="ECO:0007669"/>
    <property type="project" value="UniProtKB-UniRule"/>
</dbReference>
<comment type="caution">
    <text evidence="23">Lacks conserved residue(s) required for the propagation of feature annotation.</text>
</comment>
<feature type="binding site" evidence="23">
    <location>
        <begin position="98"/>
        <end position="104"/>
    </location>
    <ligand>
        <name>ATP</name>
        <dbReference type="ChEBI" id="CHEBI:30616"/>
    </ligand>
</feature>